<proteinExistence type="predicted"/>
<evidence type="ECO:0000256" key="5">
    <source>
        <dbReference type="ARBA" id="ARBA00022692"/>
    </source>
</evidence>
<dbReference type="RefSeq" id="WP_184714406.1">
    <property type="nucleotide sequence ID" value="NZ_JACHJP010000002.1"/>
</dbReference>
<feature type="transmembrane region" description="Helical" evidence="10">
    <location>
        <begin position="148"/>
        <end position="167"/>
    </location>
</feature>
<reference evidence="13 14" key="1">
    <citation type="submission" date="2020-08" db="EMBL/GenBank/DDBJ databases">
        <title>Genomic Encyclopedia of Type Strains, Phase III (KMG-III): the genomes of soil and plant-associated and newly described type strains.</title>
        <authorList>
            <person name="Whitman W."/>
        </authorList>
    </citation>
    <scope>NUCLEOTIDE SEQUENCE [LARGE SCALE GENOMIC DNA]</scope>
    <source>
        <strain evidence="13 14">CECT 8840</strain>
    </source>
</reference>
<keyword evidence="7 13" id="KW-0067">ATP-binding</keyword>
<dbReference type="FunFam" id="3.40.50.300:FF:001001">
    <property type="entry name" value="Multidrug ABC transporter ATP-binding protein"/>
    <property type="match status" value="1"/>
</dbReference>
<dbReference type="InterPro" id="IPR003439">
    <property type="entry name" value="ABC_transporter-like_ATP-bd"/>
</dbReference>
<dbReference type="EMBL" id="JACHJP010000002">
    <property type="protein sequence ID" value="MBB4915794.1"/>
    <property type="molecule type" value="Genomic_DNA"/>
</dbReference>
<dbReference type="SMART" id="SM00382">
    <property type="entry name" value="AAA"/>
    <property type="match status" value="1"/>
</dbReference>
<keyword evidence="3" id="KW-1003">Cell membrane</keyword>
<accession>A0A7W7VMT7</accession>
<dbReference type="InterPro" id="IPR039421">
    <property type="entry name" value="Type_1_exporter"/>
</dbReference>
<evidence type="ECO:0000256" key="9">
    <source>
        <dbReference type="ARBA" id="ARBA00023136"/>
    </source>
</evidence>
<feature type="transmembrane region" description="Helical" evidence="10">
    <location>
        <begin position="30"/>
        <end position="50"/>
    </location>
</feature>
<dbReference type="InterPro" id="IPR017871">
    <property type="entry name" value="ABC_transporter-like_CS"/>
</dbReference>
<name>A0A7W7VMT7_9ACTN</name>
<dbReference type="SUPFAM" id="SSF52540">
    <property type="entry name" value="P-loop containing nucleoside triphosphate hydrolases"/>
    <property type="match status" value="1"/>
</dbReference>
<evidence type="ECO:0000256" key="6">
    <source>
        <dbReference type="ARBA" id="ARBA00022741"/>
    </source>
</evidence>
<keyword evidence="4" id="KW-0997">Cell inner membrane</keyword>
<dbReference type="Pfam" id="PF00664">
    <property type="entry name" value="ABC_membrane"/>
    <property type="match status" value="1"/>
</dbReference>
<feature type="transmembrane region" description="Helical" evidence="10">
    <location>
        <begin position="251"/>
        <end position="273"/>
    </location>
</feature>
<organism evidence="13 14">
    <name type="scientific">Streptosporangium saharense</name>
    <dbReference type="NCBI Taxonomy" id="1706840"/>
    <lineage>
        <taxon>Bacteria</taxon>
        <taxon>Bacillati</taxon>
        <taxon>Actinomycetota</taxon>
        <taxon>Actinomycetes</taxon>
        <taxon>Streptosporangiales</taxon>
        <taxon>Streptosporangiaceae</taxon>
        <taxon>Streptosporangium</taxon>
    </lineage>
</organism>
<feature type="domain" description="ABC transmembrane type-1" evidence="12">
    <location>
        <begin position="30"/>
        <end position="314"/>
    </location>
</feature>
<evidence type="ECO:0000256" key="7">
    <source>
        <dbReference type="ARBA" id="ARBA00022840"/>
    </source>
</evidence>
<evidence type="ECO:0000256" key="8">
    <source>
        <dbReference type="ARBA" id="ARBA00022989"/>
    </source>
</evidence>
<comment type="subcellular location">
    <subcellularLocation>
        <location evidence="1">Cell membrane</location>
        <topology evidence="1">Multi-pass membrane protein</topology>
    </subcellularLocation>
</comment>
<dbReference type="Proteomes" id="UP000552644">
    <property type="component" value="Unassembled WGS sequence"/>
</dbReference>
<protein>
    <submittedName>
        <fullName evidence="13">Putative ABC transport system ATP-binding protein</fullName>
    </submittedName>
</protein>
<evidence type="ECO:0000259" key="11">
    <source>
        <dbReference type="PROSITE" id="PS50893"/>
    </source>
</evidence>
<dbReference type="PANTHER" id="PTHR43394">
    <property type="entry name" value="ATP-DEPENDENT PERMEASE MDL1, MITOCHONDRIAL"/>
    <property type="match status" value="1"/>
</dbReference>
<dbReference type="GO" id="GO:0005886">
    <property type="term" value="C:plasma membrane"/>
    <property type="evidence" value="ECO:0007669"/>
    <property type="project" value="UniProtKB-SubCell"/>
</dbReference>
<dbReference type="Gene3D" id="3.40.50.300">
    <property type="entry name" value="P-loop containing nucleotide triphosphate hydrolases"/>
    <property type="match status" value="1"/>
</dbReference>
<keyword evidence="8 10" id="KW-1133">Transmembrane helix</keyword>
<feature type="transmembrane region" description="Helical" evidence="10">
    <location>
        <begin position="70"/>
        <end position="89"/>
    </location>
</feature>
<gene>
    <name evidence="13" type="ORF">FHS44_002879</name>
</gene>
<dbReference type="PROSITE" id="PS50929">
    <property type="entry name" value="ABC_TM1F"/>
    <property type="match status" value="1"/>
</dbReference>
<dbReference type="AlphaFoldDB" id="A0A7W7VMT7"/>
<dbReference type="GO" id="GO:0016887">
    <property type="term" value="F:ATP hydrolysis activity"/>
    <property type="evidence" value="ECO:0007669"/>
    <property type="project" value="InterPro"/>
</dbReference>
<keyword evidence="9 10" id="KW-0472">Membrane</keyword>
<evidence type="ECO:0000256" key="2">
    <source>
        <dbReference type="ARBA" id="ARBA00022448"/>
    </source>
</evidence>
<dbReference type="PROSITE" id="PS50893">
    <property type="entry name" value="ABC_TRANSPORTER_2"/>
    <property type="match status" value="1"/>
</dbReference>
<dbReference type="InterPro" id="IPR003593">
    <property type="entry name" value="AAA+_ATPase"/>
</dbReference>
<dbReference type="InterPro" id="IPR011527">
    <property type="entry name" value="ABC1_TM_dom"/>
</dbReference>
<comment type="caution">
    <text evidence="13">The sequence shown here is derived from an EMBL/GenBank/DDBJ whole genome shotgun (WGS) entry which is preliminary data.</text>
</comment>
<keyword evidence="6" id="KW-0547">Nucleotide-binding</keyword>
<feature type="transmembrane region" description="Helical" evidence="10">
    <location>
        <begin position="173"/>
        <end position="189"/>
    </location>
</feature>
<feature type="domain" description="ABC transporter" evidence="11">
    <location>
        <begin position="349"/>
        <end position="583"/>
    </location>
</feature>
<evidence type="ECO:0000256" key="10">
    <source>
        <dbReference type="SAM" id="Phobius"/>
    </source>
</evidence>
<dbReference type="PROSITE" id="PS00211">
    <property type="entry name" value="ABC_TRANSPORTER_1"/>
    <property type="match status" value="1"/>
</dbReference>
<keyword evidence="5 10" id="KW-0812">Transmembrane</keyword>
<feature type="transmembrane region" description="Helical" evidence="10">
    <location>
        <begin position="279"/>
        <end position="299"/>
    </location>
</feature>
<dbReference type="Pfam" id="PF00005">
    <property type="entry name" value="ABC_tran"/>
    <property type="match status" value="1"/>
</dbReference>
<dbReference type="Gene3D" id="1.20.1560.10">
    <property type="entry name" value="ABC transporter type 1, transmembrane domain"/>
    <property type="match status" value="1"/>
</dbReference>
<evidence type="ECO:0000313" key="13">
    <source>
        <dbReference type="EMBL" id="MBB4915794.1"/>
    </source>
</evidence>
<dbReference type="PANTHER" id="PTHR43394:SF1">
    <property type="entry name" value="ATP-BINDING CASSETTE SUB-FAMILY B MEMBER 10, MITOCHONDRIAL"/>
    <property type="match status" value="1"/>
</dbReference>
<dbReference type="InterPro" id="IPR036640">
    <property type="entry name" value="ABC1_TM_sf"/>
</dbReference>
<dbReference type="InterPro" id="IPR027417">
    <property type="entry name" value="P-loop_NTPase"/>
</dbReference>
<keyword evidence="14" id="KW-1185">Reference proteome</keyword>
<dbReference type="GO" id="GO:0005524">
    <property type="term" value="F:ATP binding"/>
    <property type="evidence" value="ECO:0007669"/>
    <property type="project" value="UniProtKB-KW"/>
</dbReference>
<evidence type="ECO:0000259" key="12">
    <source>
        <dbReference type="PROSITE" id="PS50929"/>
    </source>
</evidence>
<evidence type="ECO:0000313" key="14">
    <source>
        <dbReference type="Proteomes" id="UP000552644"/>
    </source>
</evidence>
<evidence type="ECO:0000256" key="4">
    <source>
        <dbReference type="ARBA" id="ARBA00022519"/>
    </source>
</evidence>
<sequence>MSSLHGVERSALATVRHGLSLTPEFRKGMVGTLALAVLATVGKVIVPIAVQQTIDRGLKGSIPDLPYIRTAVLLCAAAVVLTALCAYLMNVRLYRATEASLATLRTRGFRHVHDLSVLTQNSERRGALVSRVTGDVDQISVFMQWGGLMIIIAMGQLLVATVLMFVYSWQLALTVWVCFLPLLVVLPRFQRWLSSAYTQVRERAGDLLAAVGESVVGAAVIRAHGSEARTAERLDVAIEANKAAQARTQRIVATVFPVTEIVAALATTAVVLIGVRLGVAGDITAGRLIAFLFLITLFVSPMQTATEMLNEAQNAIAGWRRILGVLDTPPDVADPGEDGVELPRGPISVSFEEVGFAYPGGAPVLTDVTLDIPPRSRIAVVGETGSGKTTFAKLLTRLMDPVSGRVTVDGHDLRGVRFSSLRERIVMVPQDGFLFDGTLEENIRFGRPSATREEILLALTELGLADWLEGLPEGLDTPVGQRGESLSAGERQLVALVRAYLADPDLLLLDEATSAVDPATEVRLARALDGVTRGRTAVSIAHRLSTAEAADEVLVFDAGRVVQRGPHAELVGEPGVYAGLHASWVSAARS</sequence>
<evidence type="ECO:0000256" key="1">
    <source>
        <dbReference type="ARBA" id="ARBA00004651"/>
    </source>
</evidence>
<dbReference type="GO" id="GO:0015421">
    <property type="term" value="F:ABC-type oligopeptide transporter activity"/>
    <property type="evidence" value="ECO:0007669"/>
    <property type="project" value="TreeGrafter"/>
</dbReference>
<dbReference type="SUPFAM" id="SSF90123">
    <property type="entry name" value="ABC transporter transmembrane region"/>
    <property type="match status" value="1"/>
</dbReference>
<keyword evidence="2" id="KW-0813">Transport</keyword>
<evidence type="ECO:0000256" key="3">
    <source>
        <dbReference type="ARBA" id="ARBA00022475"/>
    </source>
</evidence>